<dbReference type="InterPro" id="IPR006800">
    <property type="entry name" value="Pellino_fam"/>
</dbReference>
<gene>
    <name evidence="2" type="primary">Pli_2</name>
    <name evidence="2" type="ORF">FJT64_021684</name>
</gene>
<feature type="domain" description="Pellino RING" evidence="1">
    <location>
        <begin position="46"/>
        <end position="127"/>
    </location>
</feature>
<dbReference type="OrthoDB" id="8801906at2759"/>
<protein>
    <submittedName>
        <fullName evidence="2">Protein pellino</fullName>
    </submittedName>
</protein>
<dbReference type="GO" id="GO:0008592">
    <property type="term" value="P:regulation of Toll signaling pathway"/>
    <property type="evidence" value="ECO:0007669"/>
    <property type="project" value="InterPro"/>
</dbReference>
<evidence type="ECO:0000259" key="1">
    <source>
        <dbReference type="Pfam" id="PF20723"/>
    </source>
</evidence>
<dbReference type="Pfam" id="PF20723">
    <property type="entry name" value="Pellino_RING"/>
    <property type="match status" value="1"/>
</dbReference>
<dbReference type="PANTHER" id="PTHR12098">
    <property type="entry name" value="E3 UBIQUITIN-PROTEIN LIGASE PELLINO-RELATED"/>
    <property type="match status" value="1"/>
</dbReference>
<organism evidence="2 3">
    <name type="scientific">Amphibalanus amphitrite</name>
    <name type="common">Striped barnacle</name>
    <name type="synonym">Balanus amphitrite</name>
    <dbReference type="NCBI Taxonomy" id="1232801"/>
    <lineage>
        <taxon>Eukaryota</taxon>
        <taxon>Metazoa</taxon>
        <taxon>Ecdysozoa</taxon>
        <taxon>Arthropoda</taxon>
        <taxon>Crustacea</taxon>
        <taxon>Multicrustacea</taxon>
        <taxon>Cirripedia</taxon>
        <taxon>Thoracica</taxon>
        <taxon>Thoracicalcarea</taxon>
        <taxon>Balanomorpha</taxon>
        <taxon>Balanoidea</taxon>
        <taxon>Balanidae</taxon>
        <taxon>Amphibalaninae</taxon>
        <taxon>Amphibalanus</taxon>
    </lineage>
</organism>
<dbReference type="GO" id="GO:0061630">
    <property type="term" value="F:ubiquitin protein ligase activity"/>
    <property type="evidence" value="ECO:0007669"/>
    <property type="project" value="InterPro"/>
</dbReference>
<keyword evidence="3" id="KW-1185">Reference proteome</keyword>
<evidence type="ECO:0000313" key="3">
    <source>
        <dbReference type="Proteomes" id="UP000440578"/>
    </source>
</evidence>
<accession>A0A6A4WWW2</accession>
<dbReference type="InterPro" id="IPR048335">
    <property type="entry name" value="Pellino_RING"/>
</dbReference>
<sequence>MRDVHPDFAFISFGGIALARHPEPDRPATLVANVEEAIRAYVHELRKTAPVVRLCMGMEPSFHVDWERPTHAFSPCDHMDLEATVRYWSAVMIPHGTSGFHSMCPFCAMPLSAATPHVRLIFQCSLD</sequence>
<proteinExistence type="predicted"/>
<comment type="caution">
    <text evidence="2">The sequence shown here is derived from an EMBL/GenBank/DDBJ whole genome shotgun (WGS) entry which is preliminary data.</text>
</comment>
<name>A0A6A4WWW2_AMPAM</name>
<reference evidence="2 3" key="1">
    <citation type="submission" date="2019-07" db="EMBL/GenBank/DDBJ databases">
        <title>Draft genome assembly of a fouling barnacle, Amphibalanus amphitrite (Darwin, 1854): The first reference genome for Thecostraca.</title>
        <authorList>
            <person name="Kim W."/>
        </authorList>
    </citation>
    <scope>NUCLEOTIDE SEQUENCE [LARGE SCALE GENOMIC DNA]</scope>
    <source>
        <strain evidence="2">SNU_AA5</strain>
        <tissue evidence="2">Soma without cirri and trophi</tissue>
    </source>
</reference>
<dbReference type="GO" id="GO:0000209">
    <property type="term" value="P:protein polyubiquitination"/>
    <property type="evidence" value="ECO:0007669"/>
    <property type="project" value="InterPro"/>
</dbReference>
<dbReference type="AlphaFoldDB" id="A0A6A4WWW2"/>
<dbReference type="PANTHER" id="PTHR12098:SF2">
    <property type="entry name" value="PROTEIN PELLINO"/>
    <property type="match status" value="1"/>
</dbReference>
<dbReference type="Proteomes" id="UP000440578">
    <property type="component" value="Unassembled WGS sequence"/>
</dbReference>
<dbReference type="EMBL" id="VIIS01000623">
    <property type="protein sequence ID" value="KAF0306912.1"/>
    <property type="molecule type" value="Genomic_DNA"/>
</dbReference>
<evidence type="ECO:0000313" key="2">
    <source>
        <dbReference type="EMBL" id="KAF0306912.1"/>
    </source>
</evidence>